<evidence type="ECO:0000256" key="1">
    <source>
        <dbReference type="SAM" id="MobiDB-lite"/>
    </source>
</evidence>
<feature type="region of interest" description="Disordered" evidence="1">
    <location>
        <begin position="225"/>
        <end position="266"/>
    </location>
</feature>
<dbReference type="Proteomes" id="UP001600888">
    <property type="component" value="Unassembled WGS sequence"/>
</dbReference>
<organism evidence="2 3">
    <name type="scientific">Diaporthe vaccinii</name>
    <dbReference type="NCBI Taxonomy" id="105482"/>
    <lineage>
        <taxon>Eukaryota</taxon>
        <taxon>Fungi</taxon>
        <taxon>Dikarya</taxon>
        <taxon>Ascomycota</taxon>
        <taxon>Pezizomycotina</taxon>
        <taxon>Sordariomycetes</taxon>
        <taxon>Sordariomycetidae</taxon>
        <taxon>Diaporthales</taxon>
        <taxon>Diaporthaceae</taxon>
        <taxon>Diaporthe</taxon>
        <taxon>Diaporthe eres species complex</taxon>
    </lineage>
</organism>
<keyword evidence="3" id="KW-1185">Reference proteome</keyword>
<protein>
    <submittedName>
        <fullName evidence="2">Uncharacterized protein</fullName>
    </submittedName>
</protein>
<name>A0ABR4EDY3_9PEZI</name>
<accession>A0ABR4EDY3</accession>
<reference evidence="2 3" key="1">
    <citation type="submission" date="2024-03" db="EMBL/GenBank/DDBJ databases">
        <title>A high-quality draft genome sequence of Diaporthe vaccinii, a causative agent of upright dieback and viscid rot disease in cranberry plants.</title>
        <authorList>
            <person name="Sarrasin M."/>
            <person name="Lang B.F."/>
            <person name="Burger G."/>
        </authorList>
    </citation>
    <scope>NUCLEOTIDE SEQUENCE [LARGE SCALE GENOMIC DNA]</scope>
    <source>
        <strain evidence="2 3">IS7</strain>
    </source>
</reference>
<sequence length="313" mass="33596">MQIPRLSSHMPGSWDSLMQSVSFYTGADLSVPSLPAPGEHAAGLPALPSLPGSFPVQNASFFMGIPTPRTEIETEADQQEIGLHQNGENNSGWDHPDAAAYLAELFGEDLEPAMSVVATDATTCSVASPDAVIMDEDDDRAMGDAADDATTSSEPFYYDKEAETGSISPLTSDGKSDSDLNFDISHGEKSALNVSSKLSSSGENLFSGNLPQAVQEELERMARLVAENPDLIPDTQPWDNPESVEYNPAAQNVADDDLPDTEDCGSQVILQSPKDNIAVSYEMEDKPFSDVQEKISWWRHSLGEEPASGGPDQ</sequence>
<evidence type="ECO:0000313" key="3">
    <source>
        <dbReference type="Proteomes" id="UP001600888"/>
    </source>
</evidence>
<feature type="compositionally biased region" description="Acidic residues" evidence="1">
    <location>
        <begin position="254"/>
        <end position="263"/>
    </location>
</feature>
<evidence type="ECO:0000313" key="2">
    <source>
        <dbReference type="EMBL" id="KAL2280617.1"/>
    </source>
</evidence>
<dbReference type="EMBL" id="JBAWTH010000065">
    <property type="protein sequence ID" value="KAL2280617.1"/>
    <property type="molecule type" value="Genomic_DNA"/>
</dbReference>
<feature type="region of interest" description="Disordered" evidence="1">
    <location>
        <begin position="142"/>
        <end position="182"/>
    </location>
</feature>
<gene>
    <name evidence="2" type="ORF">FJTKL_12435</name>
</gene>
<proteinExistence type="predicted"/>
<comment type="caution">
    <text evidence="2">The sequence shown here is derived from an EMBL/GenBank/DDBJ whole genome shotgun (WGS) entry which is preliminary data.</text>
</comment>